<dbReference type="AlphaFoldDB" id="A0A4C1TBB9"/>
<dbReference type="Proteomes" id="UP000299102">
    <property type="component" value="Unassembled WGS sequence"/>
</dbReference>
<keyword evidence="3" id="KW-1185">Reference proteome</keyword>
<evidence type="ECO:0000313" key="3">
    <source>
        <dbReference type="Proteomes" id="UP000299102"/>
    </source>
</evidence>
<evidence type="ECO:0000313" key="2">
    <source>
        <dbReference type="EMBL" id="GBP11425.1"/>
    </source>
</evidence>
<evidence type="ECO:0000256" key="1">
    <source>
        <dbReference type="SAM" id="MobiDB-lite"/>
    </source>
</evidence>
<gene>
    <name evidence="2" type="ORF">EVAR_92930_1</name>
</gene>
<dbReference type="OrthoDB" id="6932302at2759"/>
<accession>A0A4C1TBB9</accession>
<protein>
    <submittedName>
        <fullName evidence="2">Uncharacterized protein</fullName>
    </submittedName>
</protein>
<reference evidence="2 3" key="1">
    <citation type="journal article" date="2019" name="Commun. Biol.">
        <title>The bagworm genome reveals a unique fibroin gene that provides high tensile strength.</title>
        <authorList>
            <person name="Kono N."/>
            <person name="Nakamura H."/>
            <person name="Ohtoshi R."/>
            <person name="Tomita M."/>
            <person name="Numata K."/>
            <person name="Arakawa K."/>
        </authorList>
    </citation>
    <scope>NUCLEOTIDE SEQUENCE [LARGE SCALE GENOMIC DNA]</scope>
</reference>
<sequence>MPKTNAENCREYRRKKREKKIKKVAKSSTQRVREFRARRKASRNVRQNSITHDDAAAVPNSTHRRNVRKKDKLRLSLERKGALKRKRQALIEEALAEAALSEAGPTTASIPNLFDCVRLAGKCGPAKPYVVCSHRLSSIEPSYTSHHIQVITKEERDSDCLDTVQDLNVGHMQLRQDSGTDMNIDLIQIDIKKEDGIYEVMIKEELDIGPSVLQPRPPPHPY</sequence>
<comment type="caution">
    <text evidence="2">The sequence shown here is derived from an EMBL/GenBank/DDBJ whole genome shotgun (WGS) entry which is preliminary data.</text>
</comment>
<dbReference type="EMBL" id="BGZK01000046">
    <property type="protein sequence ID" value="GBP11425.1"/>
    <property type="molecule type" value="Genomic_DNA"/>
</dbReference>
<organism evidence="2 3">
    <name type="scientific">Eumeta variegata</name>
    <name type="common">Bagworm moth</name>
    <name type="synonym">Eumeta japonica</name>
    <dbReference type="NCBI Taxonomy" id="151549"/>
    <lineage>
        <taxon>Eukaryota</taxon>
        <taxon>Metazoa</taxon>
        <taxon>Ecdysozoa</taxon>
        <taxon>Arthropoda</taxon>
        <taxon>Hexapoda</taxon>
        <taxon>Insecta</taxon>
        <taxon>Pterygota</taxon>
        <taxon>Neoptera</taxon>
        <taxon>Endopterygota</taxon>
        <taxon>Lepidoptera</taxon>
        <taxon>Glossata</taxon>
        <taxon>Ditrysia</taxon>
        <taxon>Tineoidea</taxon>
        <taxon>Psychidae</taxon>
        <taxon>Oiketicinae</taxon>
        <taxon>Eumeta</taxon>
    </lineage>
</organism>
<proteinExistence type="predicted"/>
<feature type="region of interest" description="Disordered" evidence="1">
    <location>
        <begin position="1"/>
        <end position="53"/>
    </location>
</feature>
<feature type="compositionally biased region" description="Basic residues" evidence="1">
    <location>
        <begin position="12"/>
        <end position="25"/>
    </location>
</feature>
<name>A0A4C1TBB9_EUMVA</name>